<dbReference type="SUPFAM" id="SSF58038">
    <property type="entry name" value="SNARE fusion complex"/>
    <property type="match status" value="1"/>
</dbReference>
<dbReference type="SMART" id="SM00397">
    <property type="entry name" value="t_SNARE"/>
    <property type="match status" value="1"/>
</dbReference>
<dbReference type="FunCoup" id="A0A6L2PZ27">
    <property type="interactions" value="623"/>
</dbReference>
<sequence length="228" mass="25995">MEQLTLRSREPKTSQAYARISSAIRLRMKQYSSEVQQLKDKLSEASVSHAITGLEAERRFRQVERLQSIEIQLQQLFNDRNSMQIADRLKLMNKSSAVFADVGTTGWGLDGDNEDAGAYETQHTSVADLRQQQQRMVQDQEQGLEALSKVISRQKEIAETIGNEVDLQNEIIEDLAEHMDRTDSRVRNETRQVTVIDRKDNTCSSKIIVSLKRMHEYPNDVTAPGDNS</sequence>
<evidence type="ECO:0000256" key="3">
    <source>
        <dbReference type="ARBA" id="ARBA00023054"/>
    </source>
</evidence>
<proteinExistence type="predicted"/>
<dbReference type="Proteomes" id="UP000502823">
    <property type="component" value="Unassembled WGS sequence"/>
</dbReference>
<dbReference type="GO" id="GO:0006886">
    <property type="term" value="P:intracellular protein transport"/>
    <property type="evidence" value="ECO:0007669"/>
    <property type="project" value="TreeGrafter"/>
</dbReference>
<dbReference type="InterPro" id="IPR000727">
    <property type="entry name" value="T_SNARE_dom"/>
</dbReference>
<dbReference type="PANTHER" id="PTHR19957:SF124">
    <property type="entry name" value="SYNTAXIN-8"/>
    <property type="match status" value="1"/>
</dbReference>
<dbReference type="CDD" id="cd15852">
    <property type="entry name" value="SNARE_Syntaxin8"/>
    <property type="match status" value="1"/>
</dbReference>
<dbReference type="AlphaFoldDB" id="A0A6L2PZ27"/>
<dbReference type="EMBL" id="BLKM01000729">
    <property type="protein sequence ID" value="GFG37891.1"/>
    <property type="molecule type" value="Genomic_DNA"/>
</dbReference>
<dbReference type="InParanoid" id="A0A6L2PZ27"/>
<protein>
    <recommendedName>
        <fullName evidence="6">t-SNARE coiled-coil homology domain-containing protein</fullName>
    </recommendedName>
</protein>
<keyword evidence="2" id="KW-0813">Transport</keyword>
<evidence type="ECO:0000256" key="4">
    <source>
        <dbReference type="ARBA" id="ARBA00023136"/>
    </source>
</evidence>
<keyword evidence="3 5" id="KW-0175">Coiled coil</keyword>
<keyword evidence="8" id="KW-1185">Reference proteome</keyword>
<dbReference type="InterPro" id="IPR041875">
    <property type="entry name" value="Syntaxin-8_SNARE"/>
</dbReference>
<reference evidence="8" key="1">
    <citation type="submission" date="2020-01" db="EMBL/GenBank/DDBJ databases">
        <title>Draft genome sequence of the Termite Coptotermes fromosanus.</title>
        <authorList>
            <person name="Itakura S."/>
            <person name="Yosikawa Y."/>
            <person name="Umezawa K."/>
        </authorList>
    </citation>
    <scope>NUCLEOTIDE SEQUENCE [LARGE SCALE GENOMIC DNA]</scope>
</reference>
<dbReference type="GO" id="GO:0000149">
    <property type="term" value="F:SNARE binding"/>
    <property type="evidence" value="ECO:0007669"/>
    <property type="project" value="TreeGrafter"/>
</dbReference>
<evidence type="ECO:0000256" key="2">
    <source>
        <dbReference type="ARBA" id="ARBA00022448"/>
    </source>
</evidence>
<evidence type="ECO:0000256" key="5">
    <source>
        <dbReference type="SAM" id="Coils"/>
    </source>
</evidence>
<name>A0A6L2PZ27_COPFO</name>
<dbReference type="InterPro" id="IPR045242">
    <property type="entry name" value="Syntaxin"/>
</dbReference>
<dbReference type="PANTHER" id="PTHR19957">
    <property type="entry name" value="SYNTAXIN"/>
    <property type="match status" value="1"/>
</dbReference>
<dbReference type="GO" id="GO:0031201">
    <property type="term" value="C:SNARE complex"/>
    <property type="evidence" value="ECO:0007669"/>
    <property type="project" value="TreeGrafter"/>
</dbReference>
<gene>
    <name evidence="7" type="ORF">Cfor_07381</name>
</gene>
<dbReference type="GO" id="GO:0012505">
    <property type="term" value="C:endomembrane system"/>
    <property type="evidence" value="ECO:0007669"/>
    <property type="project" value="TreeGrafter"/>
</dbReference>
<dbReference type="GO" id="GO:0006906">
    <property type="term" value="P:vesicle fusion"/>
    <property type="evidence" value="ECO:0007669"/>
    <property type="project" value="TreeGrafter"/>
</dbReference>
<organism evidence="7 8">
    <name type="scientific">Coptotermes formosanus</name>
    <name type="common">Formosan subterranean termite</name>
    <dbReference type="NCBI Taxonomy" id="36987"/>
    <lineage>
        <taxon>Eukaryota</taxon>
        <taxon>Metazoa</taxon>
        <taxon>Ecdysozoa</taxon>
        <taxon>Arthropoda</taxon>
        <taxon>Hexapoda</taxon>
        <taxon>Insecta</taxon>
        <taxon>Pterygota</taxon>
        <taxon>Neoptera</taxon>
        <taxon>Polyneoptera</taxon>
        <taxon>Dictyoptera</taxon>
        <taxon>Blattodea</taxon>
        <taxon>Blattoidea</taxon>
        <taxon>Termitoidae</taxon>
        <taxon>Rhinotermitidae</taxon>
        <taxon>Coptotermes</taxon>
    </lineage>
</organism>
<accession>A0A6L2PZ27</accession>
<evidence type="ECO:0000313" key="8">
    <source>
        <dbReference type="Proteomes" id="UP000502823"/>
    </source>
</evidence>
<dbReference type="GO" id="GO:0048278">
    <property type="term" value="P:vesicle docking"/>
    <property type="evidence" value="ECO:0007669"/>
    <property type="project" value="TreeGrafter"/>
</dbReference>
<evidence type="ECO:0000256" key="1">
    <source>
        <dbReference type="ARBA" id="ARBA00004370"/>
    </source>
</evidence>
<dbReference type="GO" id="GO:0005484">
    <property type="term" value="F:SNAP receptor activity"/>
    <property type="evidence" value="ECO:0007669"/>
    <property type="project" value="TreeGrafter"/>
</dbReference>
<comment type="subcellular location">
    <subcellularLocation>
        <location evidence="1">Membrane</location>
    </subcellularLocation>
</comment>
<dbReference type="PROSITE" id="PS50192">
    <property type="entry name" value="T_SNARE"/>
    <property type="match status" value="1"/>
</dbReference>
<evidence type="ECO:0000259" key="6">
    <source>
        <dbReference type="PROSITE" id="PS50192"/>
    </source>
</evidence>
<dbReference type="OrthoDB" id="428895at2759"/>
<dbReference type="Gene3D" id="1.20.5.110">
    <property type="match status" value="1"/>
</dbReference>
<keyword evidence="4" id="KW-0472">Membrane</keyword>
<comment type="caution">
    <text evidence="7">The sequence shown here is derived from an EMBL/GenBank/DDBJ whole genome shotgun (WGS) entry which is preliminary data.</text>
</comment>
<feature type="domain" description="T-SNARE coiled-coil homology" evidence="6">
    <location>
        <begin position="134"/>
        <end position="196"/>
    </location>
</feature>
<feature type="coiled-coil region" evidence="5">
    <location>
        <begin position="21"/>
        <end position="48"/>
    </location>
</feature>
<evidence type="ECO:0000313" key="7">
    <source>
        <dbReference type="EMBL" id="GFG37891.1"/>
    </source>
</evidence>